<dbReference type="AlphaFoldDB" id="A0A2Y8MVT9"/>
<dbReference type="RefSeq" id="WP_000673980.1">
    <property type="nucleotide sequence ID" value="NZ_AP023286.1"/>
</dbReference>
<evidence type="ECO:0000313" key="2">
    <source>
        <dbReference type="EMBL" id="SPX19879.1"/>
    </source>
</evidence>
<protein>
    <submittedName>
        <fullName evidence="1">Uncharacterized protein</fullName>
    </submittedName>
</protein>
<sequence length="123" mass="14085">MKFVSNWQDLPSLLLPESVMSLLKTELVLPFEDEYSAMSFWDEVGVTLIYVEPDDVPEDIKAQVLNVIHQLIANPEFVVRLTDDYYLMLSVTEDNGNGIYLLFHPDCPLKGIDLLISMAESRY</sequence>
<organism evidence="1 4">
    <name type="scientific">Escherichia coli</name>
    <dbReference type="NCBI Taxonomy" id="562"/>
    <lineage>
        <taxon>Bacteria</taxon>
        <taxon>Pseudomonadati</taxon>
        <taxon>Pseudomonadota</taxon>
        <taxon>Gammaproteobacteria</taxon>
        <taxon>Enterobacterales</taxon>
        <taxon>Enterobacteriaceae</taxon>
        <taxon>Escherichia</taxon>
    </lineage>
</organism>
<accession>A0A2Y8MVT9</accession>
<evidence type="ECO:0000313" key="1">
    <source>
        <dbReference type="EMBL" id="GDH52348.1"/>
    </source>
</evidence>
<reference evidence="2 3" key="2">
    <citation type="submission" date="2018-06" db="EMBL/GenBank/DDBJ databases">
        <authorList>
            <consortium name="Pathogen Informatics"/>
            <person name="Doyle S."/>
        </authorList>
    </citation>
    <scope>NUCLEOTIDE SEQUENCE [LARGE SCALE GENOMIC DNA]</scope>
    <source>
        <strain evidence="2 3">NCTC9073</strain>
    </source>
</reference>
<dbReference type="EMBL" id="BFXY01000112">
    <property type="protein sequence ID" value="GDH52348.1"/>
    <property type="molecule type" value="Genomic_DNA"/>
</dbReference>
<proteinExistence type="predicted"/>
<dbReference type="Proteomes" id="UP000250780">
    <property type="component" value="Unassembled WGS sequence"/>
</dbReference>
<gene>
    <name evidence="1" type="ORF">BvCmsKKP061_03561</name>
    <name evidence="2" type="ORF">NCTC9073_06023</name>
</gene>
<dbReference type="EMBL" id="UASD01000010">
    <property type="protein sequence ID" value="SPX19879.1"/>
    <property type="molecule type" value="Genomic_DNA"/>
</dbReference>
<name>A0A2Y8MVT9_ECOLX</name>
<reference evidence="1 4" key="1">
    <citation type="submission" date="2018-04" db="EMBL/GenBank/DDBJ databases">
        <title>Large scale genomics of bovine and human commensal E. coli to reveal the emerging process of EHEC.</title>
        <authorList>
            <person name="Arimizu Y."/>
            <person name="Ogura Y."/>
        </authorList>
    </citation>
    <scope>NUCLEOTIDE SEQUENCE [LARGE SCALE GENOMIC DNA]</scope>
    <source>
        <strain evidence="1 4">KK-P061</strain>
    </source>
</reference>
<evidence type="ECO:0000313" key="4">
    <source>
        <dbReference type="Proteomes" id="UP000303027"/>
    </source>
</evidence>
<dbReference type="Proteomes" id="UP000303027">
    <property type="component" value="Unassembled WGS sequence"/>
</dbReference>
<evidence type="ECO:0000313" key="3">
    <source>
        <dbReference type="Proteomes" id="UP000250780"/>
    </source>
</evidence>